<evidence type="ECO:0000256" key="4">
    <source>
        <dbReference type="ARBA" id="ARBA00022801"/>
    </source>
</evidence>
<dbReference type="PANTHER" id="PTHR30480:SF13">
    <property type="entry name" value="BETA-HEXOSAMINIDASE"/>
    <property type="match status" value="1"/>
</dbReference>
<dbReference type="SUPFAM" id="SSF51445">
    <property type="entry name" value="(Trans)glycosidases"/>
    <property type="match status" value="1"/>
</dbReference>
<evidence type="ECO:0000259" key="6">
    <source>
        <dbReference type="Pfam" id="PF00933"/>
    </source>
</evidence>
<dbReference type="RefSeq" id="WP_074627814.1">
    <property type="nucleotide sequence ID" value="NZ_FOGM01000010.1"/>
</dbReference>
<dbReference type="GO" id="GO:0009254">
    <property type="term" value="P:peptidoglycan turnover"/>
    <property type="evidence" value="ECO:0007669"/>
    <property type="project" value="TreeGrafter"/>
</dbReference>
<dbReference type="GO" id="GO:0004563">
    <property type="term" value="F:beta-N-acetylhexosaminidase activity"/>
    <property type="evidence" value="ECO:0007669"/>
    <property type="project" value="UniProtKB-EC"/>
</dbReference>
<protein>
    <recommendedName>
        <fullName evidence="3">beta-N-acetylhexosaminidase</fullName>
        <ecNumber evidence="3">3.2.1.52</ecNumber>
    </recommendedName>
</protein>
<dbReference type="InterPro" id="IPR001764">
    <property type="entry name" value="Glyco_hydro_3_N"/>
</dbReference>
<dbReference type="EMBL" id="FOGM01000010">
    <property type="protein sequence ID" value="SER83689.1"/>
    <property type="molecule type" value="Genomic_DNA"/>
</dbReference>
<evidence type="ECO:0000256" key="1">
    <source>
        <dbReference type="ARBA" id="ARBA00001231"/>
    </source>
</evidence>
<dbReference type="AlphaFoldDB" id="A0A1H9SHI9"/>
<dbReference type="InterPro" id="IPR036962">
    <property type="entry name" value="Glyco_hydro_3_N_sf"/>
</dbReference>
<dbReference type="Proteomes" id="UP000182712">
    <property type="component" value="Unassembled WGS sequence"/>
</dbReference>
<evidence type="ECO:0000313" key="8">
    <source>
        <dbReference type="Proteomes" id="UP000182712"/>
    </source>
</evidence>
<proteinExistence type="inferred from homology"/>
<dbReference type="Pfam" id="PF00933">
    <property type="entry name" value="Glyco_hydro_3"/>
    <property type="match status" value="1"/>
</dbReference>
<organism evidence="7 8">
    <name type="scientific">Streptococcus gallolyticus</name>
    <dbReference type="NCBI Taxonomy" id="315405"/>
    <lineage>
        <taxon>Bacteria</taxon>
        <taxon>Bacillati</taxon>
        <taxon>Bacillota</taxon>
        <taxon>Bacilli</taxon>
        <taxon>Lactobacillales</taxon>
        <taxon>Streptococcaceae</taxon>
        <taxon>Streptococcus</taxon>
    </lineage>
</organism>
<name>A0A1H9SHI9_9STRE</name>
<dbReference type="PANTHER" id="PTHR30480">
    <property type="entry name" value="BETA-HEXOSAMINIDASE-RELATED"/>
    <property type="match status" value="1"/>
</dbReference>
<evidence type="ECO:0000313" key="7">
    <source>
        <dbReference type="EMBL" id="SER83689.1"/>
    </source>
</evidence>
<dbReference type="GO" id="GO:0005975">
    <property type="term" value="P:carbohydrate metabolic process"/>
    <property type="evidence" value="ECO:0007669"/>
    <property type="project" value="InterPro"/>
</dbReference>
<comment type="similarity">
    <text evidence="2">Belongs to the glycosyl hydrolase 3 family.</text>
</comment>
<dbReference type="InterPro" id="IPR036881">
    <property type="entry name" value="Glyco_hydro_3_C_sf"/>
</dbReference>
<gene>
    <name evidence="7" type="ORF">SAMN04487840_11021</name>
</gene>
<accession>A0A1H9SHI9</accession>
<reference evidence="7 8" key="1">
    <citation type="submission" date="2016-10" db="EMBL/GenBank/DDBJ databases">
        <authorList>
            <person name="de Groot N.N."/>
        </authorList>
    </citation>
    <scope>NUCLEOTIDE SEQUENCE [LARGE SCALE GENOMIC DNA]</scope>
    <source>
        <strain evidence="7 8">VTM2R47</strain>
    </source>
</reference>
<feature type="domain" description="Glycoside hydrolase family 3 N-terminal" evidence="6">
    <location>
        <begin position="28"/>
        <end position="343"/>
    </location>
</feature>
<dbReference type="InterPro" id="IPR050226">
    <property type="entry name" value="NagZ_Beta-hexosaminidase"/>
</dbReference>
<dbReference type="Gene3D" id="3.20.20.300">
    <property type="entry name" value="Glycoside hydrolase, family 3, N-terminal domain"/>
    <property type="match status" value="1"/>
</dbReference>
<dbReference type="EC" id="3.2.1.52" evidence="3"/>
<comment type="catalytic activity">
    <reaction evidence="1">
        <text>Hydrolysis of terminal non-reducing N-acetyl-D-hexosamine residues in N-acetyl-beta-D-hexosaminides.</text>
        <dbReference type="EC" id="3.2.1.52"/>
    </reaction>
</comment>
<evidence type="ECO:0000256" key="5">
    <source>
        <dbReference type="ARBA" id="ARBA00023295"/>
    </source>
</evidence>
<evidence type="ECO:0000256" key="3">
    <source>
        <dbReference type="ARBA" id="ARBA00012663"/>
    </source>
</evidence>
<dbReference type="Gene3D" id="3.40.50.1700">
    <property type="entry name" value="Glycoside hydrolase family 3 C-terminal domain"/>
    <property type="match status" value="1"/>
</dbReference>
<sequence length="558" mass="62600">MVDLKAKPFYLDERAVQWVETTLNNMSLDEKLGQVFIQLAQPDKDYLDEKILGKHVGGILFRQNEAKVVQETLRYIQKSSKIPVLFCGNLEEGGIGLAKEGTYFSKQMETIATGNTDFAYQNGRVLAREASALGCHMSFGPVVDMTIDWRSAITSTNTYGADADQVLKYASANMQGQMDNGLVTAVKHFPGEGADDHDQHYNCEINEMSIAEWNNVFGKVFQGLIDQGTMSIMPGHIALPSYQKYYADDMSRQVMPATYSKALLTNLLREKLGFNGLIVSDNTCIAGASNYLPRYQAVPQMLMAGIDLILYSFDMDEDLDYLKAALQDGRLTMERLNEAVTRNLAVKASLGLHDKQKEGTLVPDEAALDVLGCVEHRDLARRCASDAVTLVKNGQNLLPLNTKEHQKILLTVISDPWEREHIETLVKKQLEEAGFTVTVSNPNDSIPKDNSVRTWQKKYDLFLYISHQESARKDKLSLRINWHQAGNLPRFSADISTVHISFGNPFELYDLPNIKTYINAYCLTDIVVEETLKKVLGQSDFKGISPVDPFCGKDYLRY</sequence>
<evidence type="ECO:0000256" key="2">
    <source>
        <dbReference type="ARBA" id="ARBA00005336"/>
    </source>
</evidence>
<dbReference type="InterPro" id="IPR017853">
    <property type="entry name" value="GH"/>
</dbReference>
<keyword evidence="4" id="KW-0378">Hydrolase</keyword>
<keyword evidence="5" id="KW-0326">Glycosidase</keyword>